<feature type="region of interest" description="Disordered" evidence="4">
    <location>
        <begin position="1"/>
        <end position="20"/>
    </location>
</feature>
<keyword evidence="2" id="KW-0238">DNA-binding</keyword>
<evidence type="ECO:0000313" key="7">
    <source>
        <dbReference type="Proteomes" id="UP001500902"/>
    </source>
</evidence>
<dbReference type="SUPFAM" id="SSF46785">
    <property type="entry name" value="Winged helix' DNA-binding domain"/>
    <property type="match status" value="1"/>
</dbReference>
<evidence type="ECO:0000259" key="5">
    <source>
        <dbReference type="PROSITE" id="PS50949"/>
    </source>
</evidence>
<dbReference type="InterPro" id="IPR000524">
    <property type="entry name" value="Tscrpt_reg_HTH_GntR"/>
</dbReference>
<dbReference type="InterPro" id="IPR036388">
    <property type="entry name" value="WH-like_DNA-bd_sf"/>
</dbReference>
<dbReference type="RefSeq" id="WP_344877058.1">
    <property type="nucleotide sequence ID" value="NZ_BAAAZP010000049.1"/>
</dbReference>
<evidence type="ECO:0000313" key="6">
    <source>
        <dbReference type="EMBL" id="GAA3661894.1"/>
    </source>
</evidence>
<feature type="compositionally biased region" description="Basic and acidic residues" evidence="4">
    <location>
        <begin position="68"/>
        <end position="77"/>
    </location>
</feature>
<gene>
    <name evidence="6" type="ORF">GCM10022224_026890</name>
</gene>
<protein>
    <recommendedName>
        <fullName evidence="5">HTH gntR-type domain-containing protein</fullName>
    </recommendedName>
</protein>
<keyword evidence="1" id="KW-0805">Transcription regulation</keyword>
<keyword evidence="7" id="KW-1185">Reference proteome</keyword>
<accession>A0ABP7BLE6</accession>
<dbReference type="InterPro" id="IPR036390">
    <property type="entry name" value="WH_DNA-bd_sf"/>
</dbReference>
<name>A0ABP7BLE6_9ACTN</name>
<feature type="compositionally biased region" description="Polar residues" evidence="4">
    <location>
        <begin position="9"/>
        <end position="20"/>
    </location>
</feature>
<organism evidence="6 7">
    <name type="scientific">Nonomuraea antimicrobica</name>
    <dbReference type="NCBI Taxonomy" id="561173"/>
    <lineage>
        <taxon>Bacteria</taxon>
        <taxon>Bacillati</taxon>
        <taxon>Actinomycetota</taxon>
        <taxon>Actinomycetes</taxon>
        <taxon>Streptosporangiales</taxon>
        <taxon>Streptosporangiaceae</taxon>
        <taxon>Nonomuraea</taxon>
    </lineage>
</organism>
<dbReference type="PROSITE" id="PS50949">
    <property type="entry name" value="HTH_GNTR"/>
    <property type="match status" value="1"/>
</dbReference>
<feature type="region of interest" description="Disordered" evidence="4">
    <location>
        <begin position="50"/>
        <end position="77"/>
    </location>
</feature>
<feature type="compositionally biased region" description="Basic and acidic residues" evidence="4">
    <location>
        <begin position="51"/>
        <end position="60"/>
    </location>
</feature>
<proteinExistence type="predicted"/>
<dbReference type="EMBL" id="BAAAZP010000049">
    <property type="protein sequence ID" value="GAA3661894.1"/>
    <property type="molecule type" value="Genomic_DNA"/>
</dbReference>
<feature type="domain" description="HTH gntR-type" evidence="5">
    <location>
        <begin position="1"/>
        <end position="52"/>
    </location>
</feature>
<keyword evidence="3" id="KW-0804">Transcription</keyword>
<reference evidence="7" key="1">
    <citation type="journal article" date="2019" name="Int. J. Syst. Evol. Microbiol.">
        <title>The Global Catalogue of Microorganisms (GCM) 10K type strain sequencing project: providing services to taxonomists for standard genome sequencing and annotation.</title>
        <authorList>
            <consortium name="The Broad Institute Genomics Platform"/>
            <consortium name="The Broad Institute Genome Sequencing Center for Infectious Disease"/>
            <person name="Wu L."/>
            <person name="Ma J."/>
        </authorList>
    </citation>
    <scope>NUCLEOTIDE SEQUENCE [LARGE SCALE GENOMIC DNA]</scope>
    <source>
        <strain evidence="7">JCM 16904</strain>
    </source>
</reference>
<dbReference type="Pfam" id="PF00392">
    <property type="entry name" value="GntR"/>
    <property type="match status" value="1"/>
</dbReference>
<evidence type="ECO:0000256" key="4">
    <source>
        <dbReference type="SAM" id="MobiDB-lite"/>
    </source>
</evidence>
<evidence type="ECO:0000256" key="1">
    <source>
        <dbReference type="ARBA" id="ARBA00023015"/>
    </source>
</evidence>
<dbReference type="Gene3D" id="1.10.10.10">
    <property type="entry name" value="Winged helix-like DNA-binding domain superfamily/Winged helix DNA-binding domain"/>
    <property type="match status" value="1"/>
</dbReference>
<sequence>MITGLSDRLPSTSELMEQEQVSSLSVRHAYQALIGEGLVVAVPKKGFYVRESLDQREHPARQPPGRWNTDRRATGHP</sequence>
<comment type="caution">
    <text evidence="6">The sequence shown here is derived from an EMBL/GenBank/DDBJ whole genome shotgun (WGS) entry which is preliminary data.</text>
</comment>
<evidence type="ECO:0000256" key="3">
    <source>
        <dbReference type="ARBA" id="ARBA00023163"/>
    </source>
</evidence>
<evidence type="ECO:0000256" key="2">
    <source>
        <dbReference type="ARBA" id="ARBA00023125"/>
    </source>
</evidence>
<dbReference type="Proteomes" id="UP001500902">
    <property type="component" value="Unassembled WGS sequence"/>
</dbReference>